<evidence type="ECO:0000313" key="2">
    <source>
        <dbReference type="Proteomes" id="UP000283095"/>
    </source>
</evidence>
<gene>
    <name evidence="1" type="ORF">BAOM_2100</name>
</gene>
<name>A0A3T0KQN6_9BACI</name>
<evidence type="ECO:0000313" key="1">
    <source>
        <dbReference type="EMBL" id="AZV42709.1"/>
    </source>
</evidence>
<dbReference type="KEGG" id="pasa:BAOM_2100"/>
<dbReference type="Proteomes" id="UP000283095">
    <property type="component" value="Chromosome"/>
</dbReference>
<sequence>MDGNEAPSGVLFFVEVKAMKKCESCIWVNKVNEMTWVCKFPRCLKMQGFKVDNELKNTPRQNM</sequence>
<proteinExistence type="predicted"/>
<reference evidence="1 2" key="1">
    <citation type="submission" date="2018-01" db="EMBL/GenBank/DDBJ databases">
        <title>Bacillus asahii Genome sequencing and assembly.</title>
        <authorList>
            <person name="Jiang H."/>
            <person name="Feng Y."/>
            <person name="Zhao F."/>
            <person name="Lin X."/>
        </authorList>
    </citation>
    <scope>NUCLEOTIDE SEQUENCE [LARGE SCALE GENOMIC DNA]</scope>
    <source>
        <strain evidence="1 2">OM18</strain>
    </source>
</reference>
<protein>
    <submittedName>
        <fullName evidence="1">Uncharacterized protein</fullName>
    </submittedName>
</protein>
<organism evidence="1 2">
    <name type="scientific">Peribacillus asahii</name>
    <dbReference type="NCBI Taxonomy" id="228899"/>
    <lineage>
        <taxon>Bacteria</taxon>
        <taxon>Bacillati</taxon>
        <taxon>Bacillota</taxon>
        <taxon>Bacilli</taxon>
        <taxon>Bacillales</taxon>
        <taxon>Bacillaceae</taxon>
        <taxon>Peribacillus</taxon>
    </lineage>
</organism>
<dbReference type="EMBL" id="CP026095">
    <property type="protein sequence ID" value="AZV42709.1"/>
    <property type="molecule type" value="Genomic_DNA"/>
</dbReference>
<accession>A0A3T0KQN6</accession>
<dbReference type="AlphaFoldDB" id="A0A3T0KQN6"/>